<evidence type="ECO:0000256" key="3">
    <source>
        <dbReference type="ARBA" id="ARBA00022475"/>
    </source>
</evidence>
<feature type="region of interest" description="Disordered" evidence="7">
    <location>
        <begin position="812"/>
        <end position="841"/>
    </location>
</feature>
<feature type="domain" description="Mechanosensitive ion channel MscS" evidence="9">
    <location>
        <begin position="646"/>
        <end position="713"/>
    </location>
</feature>
<dbReference type="InterPro" id="IPR010920">
    <property type="entry name" value="LSM_dom_sf"/>
</dbReference>
<dbReference type="InterPro" id="IPR011014">
    <property type="entry name" value="MscS_channel_TM-2"/>
</dbReference>
<sequence length="841" mass="89852">MAWMSLPLLPRGFAPLACFVVLLTLCSVGPGGGTPVWAQDEAKPAAPLAERMDTGVKAWEKALNAIDAALNKPGVAATDTSLDDYAAKLRQIREQVPSLLTEATERVGEAERLLAALGPAPEGDKTTEPTDIRQRRTTYTTELTAWRARVAKAELAATRAEALMGRIAALRRSTLVTTLFDPTPVPWSASVLATAGNDALRALGQIGDAPDAWFASAPPDQPRGQTLGLVALWGLGGIVLGLLGRWLVLRQFGRKPGLVHPTYSQRTLGALAEGLGNGLLPSMVLGGVILWAQGALADQDLLRHLMTSTVAAILITVIARAFTRAALAPGLPDWRLTGHDDTQARKLARIIQGLALVLAVDLMLWQTTGDLDPAPETLWLVTSALKLAEGVILVRLSGRDLWRRQAGPEGEAVAQVAAVAEDDDARQGRLLLLLGRGVVILVALVGMGAGLFGYGRLGSFLINGLLATCALTGVGLVIRGVLRDVLGLLSRAPWLRARLGWEETALGRTRFWLNAALDLLLVSGYTLLVAPVWGIPAMEVFDTVVTLLTGIKVGSVTISVLNISVGIGVFLAAMALTRMVQGTLQRKVLVQTGMDPGVRHSLTTGLGYLGAVVASALAVATMGIDLTNVALIAGALSVGIGFGLQNIVNNFVSGLIILVERPIKVGDWVIIAQHEGLVKRISFRATELETFTQASIILPNAEILSRPFINLTHRNRLGRVDVKVGVAYDADPVRVKEILTEIARAHEHVLSLPAPWAVLTDFGDSALIFEVRAYTSNVMNRGSIASDIRLEINRRFNEEKIVIPYPHTVQLHRQPRPGDPVEGPVAASRPPGDWEMDAETV</sequence>
<evidence type="ECO:0000256" key="8">
    <source>
        <dbReference type="SAM" id="Phobius"/>
    </source>
</evidence>
<evidence type="ECO:0000256" key="1">
    <source>
        <dbReference type="ARBA" id="ARBA00004651"/>
    </source>
</evidence>
<organism evidence="12 13">
    <name type="scientific">Pararhodospirillum photometricum DSM 122</name>
    <dbReference type="NCBI Taxonomy" id="1150469"/>
    <lineage>
        <taxon>Bacteria</taxon>
        <taxon>Pseudomonadati</taxon>
        <taxon>Pseudomonadota</taxon>
        <taxon>Alphaproteobacteria</taxon>
        <taxon>Rhodospirillales</taxon>
        <taxon>Rhodospirillaceae</taxon>
        <taxon>Pararhodospirillum</taxon>
    </lineage>
</organism>
<dbReference type="Proteomes" id="UP000033220">
    <property type="component" value="Chromosome DSM 122"/>
</dbReference>
<proteinExistence type="inferred from homology"/>
<feature type="transmembrane region" description="Helical" evidence="8">
    <location>
        <begin position="227"/>
        <end position="248"/>
    </location>
</feature>
<comment type="similarity">
    <text evidence="2">Belongs to the MscS (TC 1.A.23) family.</text>
</comment>
<dbReference type="Pfam" id="PF12607">
    <property type="entry name" value="DUF3772"/>
    <property type="match status" value="1"/>
</dbReference>
<feature type="transmembrane region" description="Helical" evidence="8">
    <location>
        <begin position="630"/>
        <end position="659"/>
    </location>
</feature>
<feature type="transmembrane region" description="Helical" evidence="8">
    <location>
        <begin position="304"/>
        <end position="327"/>
    </location>
</feature>
<dbReference type="GO" id="GO:0005886">
    <property type="term" value="C:plasma membrane"/>
    <property type="evidence" value="ECO:0007669"/>
    <property type="project" value="UniProtKB-SubCell"/>
</dbReference>
<keyword evidence="5 8" id="KW-1133">Transmembrane helix</keyword>
<dbReference type="Gene3D" id="2.30.30.60">
    <property type="match status" value="1"/>
</dbReference>
<gene>
    <name evidence="12" type="ORF">RSPPHO_00674</name>
</gene>
<dbReference type="PANTHER" id="PTHR30347">
    <property type="entry name" value="POTASSIUM CHANNEL RELATED"/>
    <property type="match status" value="1"/>
</dbReference>
<dbReference type="SUPFAM" id="SSF50182">
    <property type="entry name" value="Sm-like ribonucleoproteins"/>
    <property type="match status" value="1"/>
</dbReference>
<protein>
    <submittedName>
        <fullName evidence="12">MscS Mechanosensitive ion channel</fullName>
    </submittedName>
</protein>
<evidence type="ECO:0000259" key="9">
    <source>
        <dbReference type="Pfam" id="PF00924"/>
    </source>
</evidence>
<feature type="transmembrane region" description="Helical" evidence="8">
    <location>
        <begin position="430"/>
        <end position="454"/>
    </location>
</feature>
<feature type="transmembrane region" description="Helical" evidence="8">
    <location>
        <begin position="511"/>
        <end position="533"/>
    </location>
</feature>
<dbReference type="InterPro" id="IPR022249">
    <property type="entry name" value="DUF3772"/>
</dbReference>
<dbReference type="Gene3D" id="3.30.70.100">
    <property type="match status" value="1"/>
</dbReference>
<dbReference type="InterPro" id="IPR049278">
    <property type="entry name" value="MS_channel_C"/>
</dbReference>
<evidence type="ECO:0000256" key="7">
    <source>
        <dbReference type="SAM" id="MobiDB-lite"/>
    </source>
</evidence>
<feature type="transmembrane region" description="Helical" evidence="8">
    <location>
        <begin position="268"/>
        <end position="292"/>
    </location>
</feature>
<dbReference type="InterPro" id="IPR052702">
    <property type="entry name" value="MscS-like_channel"/>
</dbReference>
<dbReference type="eggNOG" id="COG3264">
    <property type="taxonomic scope" value="Bacteria"/>
</dbReference>
<evidence type="ECO:0000256" key="2">
    <source>
        <dbReference type="ARBA" id="ARBA00008017"/>
    </source>
</evidence>
<dbReference type="SUPFAM" id="SSF82689">
    <property type="entry name" value="Mechanosensitive channel protein MscS (YggB), C-terminal domain"/>
    <property type="match status" value="1"/>
</dbReference>
<reference evidence="12 13" key="1">
    <citation type="submission" date="2012-02" db="EMBL/GenBank/DDBJ databases">
        <title>Shotgun genome sequence of Phaeospirillum photometricum DSM 122.</title>
        <authorList>
            <person name="Duquesne K."/>
            <person name="Sturgis J."/>
        </authorList>
    </citation>
    <scope>NUCLEOTIDE SEQUENCE [LARGE SCALE GENOMIC DNA]</scope>
    <source>
        <strain evidence="13">DSM122</strain>
    </source>
</reference>
<feature type="domain" description="DUF3772" evidence="10">
    <location>
        <begin position="151"/>
        <end position="208"/>
    </location>
</feature>
<dbReference type="HOGENOM" id="CLU_011796_2_0_5"/>
<evidence type="ECO:0000256" key="4">
    <source>
        <dbReference type="ARBA" id="ARBA00022692"/>
    </source>
</evidence>
<dbReference type="KEGG" id="rpm:RSPPHO_00674"/>
<comment type="subcellular location">
    <subcellularLocation>
        <location evidence="1">Cell membrane</location>
        <topology evidence="1">Multi-pass membrane protein</topology>
    </subcellularLocation>
</comment>
<feature type="transmembrane region" description="Helical" evidence="8">
    <location>
        <begin position="460"/>
        <end position="482"/>
    </location>
</feature>
<dbReference type="SUPFAM" id="SSF82861">
    <property type="entry name" value="Mechanosensitive channel protein MscS (YggB), transmembrane region"/>
    <property type="match status" value="1"/>
</dbReference>
<keyword evidence="4 8" id="KW-0812">Transmembrane</keyword>
<dbReference type="EMBL" id="HE663493">
    <property type="protein sequence ID" value="CCG07300.1"/>
    <property type="molecule type" value="Genomic_DNA"/>
</dbReference>
<evidence type="ECO:0000313" key="12">
    <source>
        <dbReference type="EMBL" id="CCG07300.1"/>
    </source>
</evidence>
<dbReference type="Pfam" id="PF21082">
    <property type="entry name" value="MS_channel_3rd"/>
    <property type="match status" value="1"/>
</dbReference>
<feature type="domain" description="Mechanosensitive ion channel MscS C-terminal" evidence="11">
    <location>
        <begin position="720"/>
        <end position="803"/>
    </location>
</feature>
<keyword evidence="6 8" id="KW-0472">Membrane</keyword>
<name>H6SQ30_PARPM</name>
<dbReference type="Pfam" id="PF00924">
    <property type="entry name" value="MS_channel_2nd"/>
    <property type="match status" value="1"/>
</dbReference>
<evidence type="ECO:0000259" key="10">
    <source>
        <dbReference type="Pfam" id="PF12607"/>
    </source>
</evidence>
<dbReference type="STRING" id="1150469.RSPPHO_00674"/>
<evidence type="ECO:0000256" key="5">
    <source>
        <dbReference type="ARBA" id="ARBA00022989"/>
    </source>
</evidence>
<dbReference type="PANTHER" id="PTHR30347:SF1">
    <property type="entry name" value="MECHANOSENSITIVE CHANNEL MSCK"/>
    <property type="match status" value="1"/>
</dbReference>
<feature type="transmembrane region" description="Helical" evidence="8">
    <location>
        <begin position="606"/>
        <end position="624"/>
    </location>
</feature>
<dbReference type="PATRIC" id="fig|1150469.3.peg.777"/>
<dbReference type="GO" id="GO:0008381">
    <property type="term" value="F:mechanosensitive monoatomic ion channel activity"/>
    <property type="evidence" value="ECO:0007669"/>
    <property type="project" value="UniProtKB-ARBA"/>
</dbReference>
<dbReference type="InterPro" id="IPR023408">
    <property type="entry name" value="MscS_beta-dom_sf"/>
</dbReference>
<evidence type="ECO:0000259" key="11">
    <source>
        <dbReference type="Pfam" id="PF21082"/>
    </source>
</evidence>
<feature type="transmembrane region" description="Helical" evidence="8">
    <location>
        <begin position="553"/>
        <end position="577"/>
    </location>
</feature>
<dbReference type="InterPro" id="IPR006685">
    <property type="entry name" value="MscS_channel_2nd"/>
</dbReference>
<accession>H6SQ30</accession>
<dbReference type="AlphaFoldDB" id="H6SQ30"/>
<evidence type="ECO:0000256" key="6">
    <source>
        <dbReference type="ARBA" id="ARBA00023136"/>
    </source>
</evidence>
<keyword evidence="13" id="KW-1185">Reference proteome</keyword>
<dbReference type="InterPro" id="IPR011066">
    <property type="entry name" value="MscS_channel_C_sf"/>
</dbReference>
<keyword evidence="3" id="KW-1003">Cell membrane</keyword>
<dbReference type="Gene3D" id="1.10.287.1260">
    <property type="match status" value="1"/>
</dbReference>
<evidence type="ECO:0000313" key="13">
    <source>
        <dbReference type="Proteomes" id="UP000033220"/>
    </source>
</evidence>